<evidence type="ECO:0000313" key="1">
    <source>
        <dbReference type="EMBL" id="ASP28077.1"/>
    </source>
</evidence>
<reference evidence="1 2" key="1">
    <citation type="submission" date="2017-07" db="EMBL/GenBank/DDBJ databases">
        <title>Complete genome sequence of Spiroplasma corruscae EC-1 (DSM 19793).</title>
        <authorList>
            <person name="Tsai Y.-M."/>
            <person name="Lo W.-S."/>
            <person name="Kuo C.-H."/>
        </authorList>
    </citation>
    <scope>NUCLEOTIDE SEQUENCE [LARGE SCALE GENOMIC DNA]</scope>
    <source>
        <strain evidence="1 2">EC-1</strain>
    </source>
</reference>
<dbReference type="Proteomes" id="UP000203229">
    <property type="component" value="Chromosome"/>
</dbReference>
<dbReference type="KEGG" id="scou:SCORR_v1c03030"/>
<name>A0A222ENL4_9MOLU</name>
<keyword evidence="2" id="KW-1185">Reference proteome</keyword>
<dbReference type="OrthoDB" id="389225at2"/>
<dbReference type="RefSeq" id="WP_094048485.1">
    <property type="nucleotide sequence ID" value="NZ_CP022535.1"/>
</dbReference>
<dbReference type="EMBL" id="CP022535">
    <property type="protein sequence ID" value="ASP28077.1"/>
    <property type="molecule type" value="Genomic_DNA"/>
</dbReference>
<accession>A0A222ENL4</accession>
<gene>
    <name evidence="1" type="ORF">SCORR_v1c03030</name>
</gene>
<proteinExistence type="predicted"/>
<dbReference type="AlphaFoldDB" id="A0A222ENL4"/>
<organism evidence="1 2">
    <name type="scientific">Spiroplasma corruscae</name>
    <dbReference type="NCBI Taxonomy" id="216934"/>
    <lineage>
        <taxon>Bacteria</taxon>
        <taxon>Bacillati</taxon>
        <taxon>Mycoplasmatota</taxon>
        <taxon>Mollicutes</taxon>
        <taxon>Entomoplasmatales</taxon>
        <taxon>Spiroplasmataceae</taxon>
        <taxon>Spiroplasma</taxon>
    </lineage>
</organism>
<protein>
    <submittedName>
        <fullName evidence="1">Uncharacterized protein</fullName>
    </submittedName>
</protein>
<evidence type="ECO:0000313" key="2">
    <source>
        <dbReference type="Proteomes" id="UP000203229"/>
    </source>
</evidence>
<sequence length="213" mass="24933">MNCCKCDVNIVKNCICAINNCECDNNDSYDCWCCIEKKWHSLISTNGSFNYVSNILENSIKNKSIEKLIRYEFSMLKKDILSNKKNIVKDVSKSYVDLIDTEINPKLIVEAFHANLITKLIYFVNEVSYYLEVVNLAVEIYPTFKLNINYNLITLYLESVDEILPFIVGEFKTIVKEVYNSFEYEMLKSKLFNLDELVVRIKDKIEVKTINYE</sequence>